<comment type="caution">
    <text evidence="3">The sequence shown here is derived from an EMBL/GenBank/DDBJ whole genome shotgun (WGS) entry which is preliminary data.</text>
</comment>
<dbReference type="Pfam" id="PF01713">
    <property type="entry name" value="Smr"/>
    <property type="match status" value="1"/>
</dbReference>
<reference evidence="2 4" key="3">
    <citation type="journal article" date="2021" name="BMC Genomics">
        <title>Genome-resolved metagenome and metatranscriptome analyses of thermophilic composting reveal key bacterial players and their metabolic interactions.</title>
        <authorList>
            <person name="Braga L.P.P."/>
            <person name="Pereira R.V."/>
            <person name="Martins L.F."/>
            <person name="Moura L.M.S."/>
            <person name="Sanchez F.B."/>
            <person name="Patane J.S.L."/>
            <person name="da Silva A.M."/>
            <person name="Setubal J.C."/>
        </authorList>
    </citation>
    <scope>NUCLEOTIDE SEQUENCE [LARGE SCALE GENOMIC DNA]</scope>
    <source>
        <strain evidence="2">ZC4RG45</strain>
    </source>
</reference>
<reference evidence="2" key="2">
    <citation type="submission" date="2018-05" db="EMBL/GenBank/DDBJ databases">
        <authorList>
            <person name="Moura L."/>
            <person name="Setubal J.C."/>
        </authorList>
    </citation>
    <scope>NUCLEOTIDE SEQUENCE</scope>
    <source>
        <strain evidence="2">ZC4RG45</strain>
    </source>
</reference>
<name>A0A2W4KYX7_9PSEU</name>
<gene>
    <name evidence="2" type="ORF">DIU77_013285</name>
    <name evidence="3" type="ORF">DIU77_14945</name>
</gene>
<dbReference type="EMBL" id="QGUI01000634">
    <property type="protein sequence ID" value="PZM93879.1"/>
    <property type="molecule type" value="Genomic_DNA"/>
</dbReference>
<evidence type="ECO:0000313" key="3">
    <source>
        <dbReference type="EMBL" id="PZM93879.1"/>
    </source>
</evidence>
<evidence type="ECO:0000313" key="4">
    <source>
        <dbReference type="Proteomes" id="UP000249324"/>
    </source>
</evidence>
<feature type="domain" description="Smr" evidence="1">
    <location>
        <begin position="8"/>
        <end position="83"/>
    </location>
</feature>
<dbReference type="STRING" id="1111738.GCA_000427905_01928"/>
<dbReference type="SUPFAM" id="SSF160443">
    <property type="entry name" value="SMR domain-like"/>
    <property type="match status" value="1"/>
</dbReference>
<dbReference type="InterPro" id="IPR002625">
    <property type="entry name" value="Smr_dom"/>
</dbReference>
<sequence>MPDKLTVDLHPFFRNERDIDRAVRQLVFRAAQSKVPVAEIIVGKGKGQLRHRVLRMLDAKHMRNLYRSVEVDPKNSGRILVHF</sequence>
<protein>
    <submittedName>
        <fullName evidence="3">DNA mismatch repair protein MutS</fullName>
    </submittedName>
    <submittedName>
        <fullName evidence="2">Smr/MutS family protein</fullName>
    </submittedName>
</protein>
<proteinExistence type="predicted"/>
<dbReference type="AlphaFoldDB" id="A0A2W4KYX7"/>
<organism evidence="3">
    <name type="scientific">Thermocrispum agreste</name>
    <dbReference type="NCBI Taxonomy" id="37925"/>
    <lineage>
        <taxon>Bacteria</taxon>
        <taxon>Bacillati</taxon>
        <taxon>Actinomycetota</taxon>
        <taxon>Actinomycetes</taxon>
        <taxon>Pseudonocardiales</taxon>
        <taxon>Pseudonocardiaceae</taxon>
        <taxon>Thermocrispum</taxon>
    </lineage>
</organism>
<dbReference type="InterPro" id="IPR036063">
    <property type="entry name" value="Smr_dom_sf"/>
</dbReference>
<dbReference type="Gene3D" id="3.30.1370.110">
    <property type="match status" value="1"/>
</dbReference>
<reference evidence="3" key="1">
    <citation type="submission" date="2018-05" db="EMBL/GenBank/DDBJ databases">
        <authorList>
            <person name="Lanie J.A."/>
            <person name="Ng W.-L."/>
            <person name="Kazmierczak K.M."/>
            <person name="Andrzejewski T.M."/>
            <person name="Davidsen T.M."/>
            <person name="Wayne K.J."/>
            <person name="Tettelin H."/>
            <person name="Glass J.I."/>
            <person name="Rusch D."/>
            <person name="Podicherti R."/>
            <person name="Tsui H.-C.T."/>
            <person name="Winkler M.E."/>
        </authorList>
    </citation>
    <scope>NUCLEOTIDE SEQUENCE</scope>
    <source>
        <strain evidence="3">ZC4RG45</strain>
    </source>
</reference>
<reference evidence="2" key="4">
    <citation type="submission" date="2023-08" db="EMBL/GenBank/DDBJ databases">
        <authorList>
            <person name="Guima S.E.S."/>
            <person name="Martins L.F."/>
            <person name="Silva A.M."/>
            <person name="Setubal J.C."/>
        </authorList>
    </citation>
    <scope>NUCLEOTIDE SEQUENCE</scope>
    <source>
        <strain evidence="2">ZC4RG45</strain>
    </source>
</reference>
<evidence type="ECO:0000313" key="2">
    <source>
        <dbReference type="EMBL" id="MFO7193209.1"/>
    </source>
</evidence>
<dbReference type="Proteomes" id="UP000249324">
    <property type="component" value="Unassembled WGS sequence"/>
</dbReference>
<evidence type="ECO:0000259" key="1">
    <source>
        <dbReference type="Pfam" id="PF01713"/>
    </source>
</evidence>
<dbReference type="EMBL" id="QGUI02000179">
    <property type="protein sequence ID" value="MFO7193209.1"/>
    <property type="molecule type" value="Genomic_DNA"/>
</dbReference>
<accession>A0A2W4KYX7</accession>